<dbReference type="EMBL" id="BMGL01000008">
    <property type="protein sequence ID" value="GGE15664.1"/>
    <property type="molecule type" value="Genomic_DNA"/>
</dbReference>
<evidence type="ECO:0000313" key="1">
    <source>
        <dbReference type="EMBL" id="GGE15664.1"/>
    </source>
</evidence>
<gene>
    <name evidence="1" type="ORF">GCM10010831_16220</name>
</gene>
<reference evidence="1 2" key="1">
    <citation type="journal article" date="2014" name="Int. J. Syst. Evol. Microbiol.">
        <title>Complete genome sequence of Corynebacterium casei LMG S-19264T (=DSM 44701T), isolated from a smear-ripened cheese.</title>
        <authorList>
            <consortium name="US DOE Joint Genome Institute (JGI-PGF)"/>
            <person name="Walter F."/>
            <person name="Albersmeier A."/>
            <person name="Kalinowski J."/>
            <person name="Ruckert C."/>
        </authorList>
    </citation>
    <scope>NUCLEOTIDE SEQUENCE [LARGE SCALE GENOMIC DNA]</scope>
    <source>
        <strain evidence="1 2">CGMCC 1.12925</strain>
    </source>
</reference>
<dbReference type="AlphaFoldDB" id="A0A916ZW71"/>
<proteinExistence type="predicted"/>
<protein>
    <submittedName>
        <fullName evidence="1">Uncharacterized protein</fullName>
    </submittedName>
</protein>
<dbReference type="Proteomes" id="UP000599688">
    <property type="component" value="Unassembled WGS sequence"/>
</dbReference>
<keyword evidence="2" id="KW-1185">Reference proteome</keyword>
<dbReference type="RefSeq" id="WP_188406323.1">
    <property type="nucleotide sequence ID" value="NZ_BMGL01000008.1"/>
</dbReference>
<sequence>MAPTEKGKCLSKTIDIYKVRKVYGELFYALRAFINNRNPMDFYHLEAQPDEYDPEVATIIIQLHQKMTKEDIYDLVFQEFNRWFKPIPISKVVCLELSVGIFDWLSENTLPEVDLETLIEVKN</sequence>
<accession>A0A916ZW71</accession>
<organism evidence="1 2">
    <name type="scientific">Psychroflexus salis</name>
    <dbReference type="NCBI Taxonomy" id="1526574"/>
    <lineage>
        <taxon>Bacteria</taxon>
        <taxon>Pseudomonadati</taxon>
        <taxon>Bacteroidota</taxon>
        <taxon>Flavobacteriia</taxon>
        <taxon>Flavobacteriales</taxon>
        <taxon>Flavobacteriaceae</taxon>
        <taxon>Psychroflexus</taxon>
    </lineage>
</organism>
<name>A0A916ZW71_9FLAO</name>
<evidence type="ECO:0000313" key="2">
    <source>
        <dbReference type="Proteomes" id="UP000599688"/>
    </source>
</evidence>
<comment type="caution">
    <text evidence="1">The sequence shown here is derived from an EMBL/GenBank/DDBJ whole genome shotgun (WGS) entry which is preliminary data.</text>
</comment>